<dbReference type="AlphaFoldDB" id="A0A2D0NGF1"/>
<keyword evidence="8" id="KW-1185">Reference proteome</keyword>
<evidence type="ECO:0000256" key="3">
    <source>
        <dbReference type="ARBA" id="ARBA00022692"/>
    </source>
</evidence>
<keyword evidence="5 6" id="KW-0472">Membrane</keyword>
<feature type="transmembrane region" description="Helical" evidence="6">
    <location>
        <begin position="82"/>
        <end position="105"/>
    </location>
</feature>
<feature type="transmembrane region" description="Helical" evidence="6">
    <location>
        <begin position="397"/>
        <end position="414"/>
    </location>
</feature>
<evidence type="ECO:0000313" key="7">
    <source>
        <dbReference type="EMBL" id="PHN07565.1"/>
    </source>
</evidence>
<name>A0A2D0NGF1_FLAN2</name>
<evidence type="ECO:0000256" key="1">
    <source>
        <dbReference type="ARBA" id="ARBA00004651"/>
    </source>
</evidence>
<evidence type="ECO:0000256" key="6">
    <source>
        <dbReference type="SAM" id="Phobius"/>
    </source>
</evidence>
<feature type="transmembrane region" description="Helical" evidence="6">
    <location>
        <begin position="224"/>
        <end position="245"/>
    </location>
</feature>
<evidence type="ECO:0000256" key="2">
    <source>
        <dbReference type="ARBA" id="ARBA00022475"/>
    </source>
</evidence>
<feature type="transmembrane region" description="Helical" evidence="6">
    <location>
        <begin position="426"/>
        <end position="447"/>
    </location>
</feature>
<dbReference type="InterPro" id="IPR050833">
    <property type="entry name" value="Poly_Biosynth_Transport"/>
</dbReference>
<accession>A0A2D0NGF1</accession>
<gene>
    <name evidence="7" type="ORF">CRP01_05545</name>
</gene>
<keyword evidence="4 6" id="KW-1133">Transmembrane helix</keyword>
<dbReference type="RefSeq" id="WP_099149014.1">
    <property type="nucleotide sequence ID" value="NZ_PDUD01000009.1"/>
</dbReference>
<feature type="transmembrane region" description="Helical" evidence="6">
    <location>
        <begin position="374"/>
        <end position="391"/>
    </location>
</feature>
<evidence type="ECO:0000256" key="4">
    <source>
        <dbReference type="ARBA" id="ARBA00022989"/>
    </source>
</evidence>
<evidence type="ECO:0000313" key="8">
    <source>
        <dbReference type="Proteomes" id="UP000223913"/>
    </source>
</evidence>
<keyword evidence="3 6" id="KW-0812">Transmembrane</keyword>
<dbReference type="PANTHER" id="PTHR30250:SF11">
    <property type="entry name" value="O-ANTIGEN TRANSPORTER-RELATED"/>
    <property type="match status" value="1"/>
</dbReference>
<feature type="transmembrane region" description="Helical" evidence="6">
    <location>
        <begin position="12"/>
        <end position="30"/>
    </location>
</feature>
<dbReference type="GO" id="GO:0005886">
    <property type="term" value="C:plasma membrane"/>
    <property type="evidence" value="ECO:0007669"/>
    <property type="project" value="UniProtKB-SubCell"/>
</dbReference>
<comment type="subcellular location">
    <subcellularLocation>
        <location evidence="1">Cell membrane</location>
        <topology evidence="1">Multi-pass membrane protein</topology>
    </subcellularLocation>
</comment>
<organism evidence="7 8">
    <name type="scientific">Flavilitoribacter nigricans (strain ATCC 23147 / DSM 23189 / NBRC 102662 / NCIMB 1420 / SS-2)</name>
    <name type="common">Lewinella nigricans</name>
    <dbReference type="NCBI Taxonomy" id="1122177"/>
    <lineage>
        <taxon>Bacteria</taxon>
        <taxon>Pseudomonadati</taxon>
        <taxon>Bacteroidota</taxon>
        <taxon>Saprospiria</taxon>
        <taxon>Saprospirales</taxon>
        <taxon>Lewinellaceae</taxon>
        <taxon>Flavilitoribacter</taxon>
    </lineage>
</organism>
<evidence type="ECO:0000256" key="5">
    <source>
        <dbReference type="ARBA" id="ARBA00023136"/>
    </source>
</evidence>
<comment type="caution">
    <text evidence="7">The sequence shown here is derived from an EMBL/GenBank/DDBJ whole genome shotgun (WGS) entry which is preliminary data.</text>
</comment>
<feature type="transmembrane region" description="Helical" evidence="6">
    <location>
        <begin position="459"/>
        <end position="479"/>
    </location>
</feature>
<feature type="transmembrane region" description="Helical" evidence="6">
    <location>
        <begin position="265"/>
        <end position="287"/>
    </location>
</feature>
<sequence length="497" mass="56203">MGIIQRQGIKNSVVNYFGAAIGILSTLFVYDISDEATAAYGLIQYIKASGLLFLPLANWGIQNLTVRYFPVFKTEDRKHHGFLSFLFVAASLAYLVFALLAFVFWDQIFAYLQSQREEMEEGVRYLWYFIPLTYLLVLVNMLTNYISNFQRIVIPAIVHDLFLKLVLPALILLFAYGFLSLEWIVRIFLLAYVVIVIFLLLYLHRLEELHLHRPQAKIWEHLRPMADFAGFSMLGSLGGVLALQLDLFMMGNMSDLFDTGVYGMAITITMVITIPQRSIMNITAPIIADRWQNRDTDPIQTIYQQTSLLLLIAGLFLLIEVAVNFPDLCSFVDNETLLGAYIPVLILGAGRIVDMGTSVNGHIIQYSERYRVNVYFIVFLGAVNILLNLLLIPRFGMAGAASATAFSLIAYNVLRTIYVQYRFNMLPFTWSTLWVLLIAGLAVAIGFLLPTTSYPLLNLIYRGAAVAVCFLVPVYYWKLSPQFNDAVKRILGGKFGS</sequence>
<proteinExistence type="predicted"/>
<feature type="transmembrane region" description="Helical" evidence="6">
    <location>
        <begin position="42"/>
        <end position="61"/>
    </location>
</feature>
<feature type="transmembrane region" description="Helical" evidence="6">
    <location>
        <begin position="183"/>
        <end position="203"/>
    </location>
</feature>
<feature type="transmembrane region" description="Helical" evidence="6">
    <location>
        <begin position="308"/>
        <end position="325"/>
    </location>
</feature>
<feature type="transmembrane region" description="Helical" evidence="6">
    <location>
        <begin position="337"/>
        <end position="353"/>
    </location>
</feature>
<dbReference type="OrthoDB" id="88014at2"/>
<dbReference type="EMBL" id="PDUD01000009">
    <property type="protein sequence ID" value="PHN07565.1"/>
    <property type="molecule type" value="Genomic_DNA"/>
</dbReference>
<feature type="transmembrane region" description="Helical" evidence="6">
    <location>
        <begin position="125"/>
        <end position="145"/>
    </location>
</feature>
<keyword evidence="2" id="KW-1003">Cell membrane</keyword>
<dbReference type="Proteomes" id="UP000223913">
    <property type="component" value="Unassembled WGS sequence"/>
</dbReference>
<dbReference type="PANTHER" id="PTHR30250">
    <property type="entry name" value="PST FAMILY PREDICTED COLANIC ACID TRANSPORTER"/>
    <property type="match status" value="1"/>
</dbReference>
<feature type="transmembrane region" description="Helical" evidence="6">
    <location>
        <begin position="157"/>
        <end position="177"/>
    </location>
</feature>
<reference evidence="7 8" key="1">
    <citation type="submission" date="2017-10" db="EMBL/GenBank/DDBJ databases">
        <title>The draft genome sequence of Lewinella nigricans NBRC 102662.</title>
        <authorList>
            <person name="Wang K."/>
        </authorList>
    </citation>
    <scope>NUCLEOTIDE SEQUENCE [LARGE SCALE GENOMIC DNA]</scope>
    <source>
        <strain evidence="7 8">NBRC 102662</strain>
    </source>
</reference>
<protein>
    <submittedName>
        <fullName evidence="7">Uncharacterized protein</fullName>
    </submittedName>
</protein>